<dbReference type="GO" id="GO:0008270">
    <property type="term" value="F:zinc ion binding"/>
    <property type="evidence" value="ECO:0007669"/>
    <property type="project" value="UniProtKB-KW"/>
</dbReference>
<keyword evidence="6" id="KW-0833">Ubl conjugation pathway</keyword>
<evidence type="ECO:0000313" key="11">
    <source>
        <dbReference type="Proteomes" id="UP001515500"/>
    </source>
</evidence>
<dbReference type="Pfam" id="PF13639">
    <property type="entry name" value="zf-RING_2"/>
    <property type="match status" value="1"/>
</dbReference>
<dbReference type="Proteomes" id="UP001515500">
    <property type="component" value="Chromosome 17"/>
</dbReference>
<sequence>MASPADEAPATTIGAFRRLLLLKKYSDAPKPPERNPLIASKKKGFAAAAFRGFGCASAAASQVHAPAAVSAAAAVRSSADWQGGGRRARKRRAKQKKRKERRGNGSGAGSGAASATDVWCAPGIAFGADARPVDCVVAHHPVVARARADSERVHRERAYNVRRGGGDQDHISSFIDSSSALDEPLFGSDLLPPGHLRRFRGYRRSPGGLEEIMMFQTRLLLGRIDSFDQYRDLRLDVDNMTYEELLELGDKIGNVNTGLREEEIFRNLRKIKPSILDASPLCISTGVEWKCSICQEEYEGDDEIGKLECGHSYHIYCIKQWLLQKNACPVCKTAVTKS</sequence>
<feature type="compositionally biased region" description="Basic residues" evidence="9">
    <location>
        <begin position="86"/>
        <end position="101"/>
    </location>
</feature>
<evidence type="ECO:0000313" key="12">
    <source>
        <dbReference type="RefSeq" id="XP_039143673.1"/>
    </source>
</evidence>
<dbReference type="InterPro" id="IPR013083">
    <property type="entry name" value="Znf_RING/FYVE/PHD"/>
</dbReference>
<dbReference type="AlphaFoldDB" id="A0AB40D077"/>
<dbReference type="PROSITE" id="PS50089">
    <property type="entry name" value="ZF_RING_2"/>
    <property type="match status" value="1"/>
</dbReference>
<proteinExistence type="predicted"/>
<comment type="catalytic activity">
    <reaction evidence="1">
        <text>S-ubiquitinyl-[E2 ubiquitin-conjugating enzyme]-L-cysteine + [acceptor protein]-L-lysine = [E2 ubiquitin-conjugating enzyme]-L-cysteine + N(6)-ubiquitinyl-[acceptor protein]-L-lysine.</text>
        <dbReference type="EC" id="2.3.2.27"/>
    </reaction>
</comment>
<dbReference type="InterPro" id="IPR045191">
    <property type="entry name" value="MBR1/2-like"/>
</dbReference>
<gene>
    <name evidence="12" type="primary">LOC120280793</name>
</gene>
<keyword evidence="7" id="KW-0862">Zinc</keyword>
<feature type="region of interest" description="Disordered" evidence="9">
    <location>
        <begin position="76"/>
        <end position="114"/>
    </location>
</feature>
<dbReference type="PANTHER" id="PTHR22937">
    <property type="entry name" value="E3 UBIQUITIN-PROTEIN LIGASE RNF165"/>
    <property type="match status" value="1"/>
</dbReference>
<keyword evidence="4" id="KW-0479">Metal-binding</keyword>
<dbReference type="SUPFAM" id="SSF57850">
    <property type="entry name" value="RING/U-box"/>
    <property type="match status" value="1"/>
</dbReference>
<evidence type="ECO:0000256" key="1">
    <source>
        <dbReference type="ARBA" id="ARBA00000900"/>
    </source>
</evidence>
<accession>A0AB40D077</accession>
<reference evidence="12" key="1">
    <citation type="submission" date="2025-08" db="UniProtKB">
        <authorList>
            <consortium name="RefSeq"/>
        </authorList>
    </citation>
    <scope>IDENTIFICATION</scope>
</reference>
<dbReference type="FunFam" id="3.30.40.10:FF:000451">
    <property type="entry name" value="E3 ubiquitin-protein ligase rnf12-A"/>
    <property type="match status" value="1"/>
</dbReference>
<feature type="domain" description="RING-type" evidence="10">
    <location>
        <begin position="291"/>
        <end position="332"/>
    </location>
</feature>
<keyword evidence="11" id="KW-1185">Reference proteome</keyword>
<keyword evidence="3" id="KW-0808">Transferase</keyword>
<evidence type="ECO:0000259" key="10">
    <source>
        <dbReference type="PROSITE" id="PS50089"/>
    </source>
</evidence>
<evidence type="ECO:0000256" key="6">
    <source>
        <dbReference type="ARBA" id="ARBA00022786"/>
    </source>
</evidence>
<dbReference type="PANTHER" id="PTHR22937:SF122">
    <property type="entry name" value="RING-TYPE E3 UBIQUITIN TRANSFERASE"/>
    <property type="match status" value="1"/>
</dbReference>
<dbReference type="SMART" id="SM00184">
    <property type="entry name" value="RING"/>
    <property type="match status" value="1"/>
</dbReference>
<evidence type="ECO:0000256" key="5">
    <source>
        <dbReference type="ARBA" id="ARBA00022771"/>
    </source>
</evidence>
<evidence type="ECO:0000256" key="7">
    <source>
        <dbReference type="ARBA" id="ARBA00022833"/>
    </source>
</evidence>
<evidence type="ECO:0000256" key="9">
    <source>
        <dbReference type="SAM" id="MobiDB-lite"/>
    </source>
</evidence>
<dbReference type="GO" id="GO:0061630">
    <property type="term" value="F:ubiquitin protein ligase activity"/>
    <property type="evidence" value="ECO:0007669"/>
    <property type="project" value="UniProtKB-EC"/>
</dbReference>
<dbReference type="EC" id="2.3.2.27" evidence="2"/>
<dbReference type="RefSeq" id="XP_039143673.1">
    <property type="nucleotide sequence ID" value="XM_039287739.1"/>
</dbReference>
<name>A0AB40D077_DIOCR</name>
<evidence type="ECO:0000256" key="3">
    <source>
        <dbReference type="ARBA" id="ARBA00022679"/>
    </source>
</evidence>
<protein>
    <recommendedName>
        <fullName evidence="2">RING-type E3 ubiquitin transferase</fullName>
        <ecNumber evidence="2">2.3.2.27</ecNumber>
    </recommendedName>
</protein>
<evidence type="ECO:0000256" key="4">
    <source>
        <dbReference type="ARBA" id="ARBA00022723"/>
    </source>
</evidence>
<dbReference type="GeneID" id="120280793"/>
<keyword evidence="5 8" id="KW-0863">Zinc-finger</keyword>
<evidence type="ECO:0000256" key="8">
    <source>
        <dbReference type="PROSITE-ProRule" id="PRU00175"/>
    </source>
</evidence>
<dbReference type="Gene3D" id="3.30.40.10">
    <property type="entry name" value="Zinc/RING finger domain, C3HC4 (zinc finger)"/>
    <property type="match status" value="1"/>
</dbReference>
<evidence type="ECO:0000256" key="2">
    <source>
        <dbReference type="ARBA" id="ARBA00012483"/>
    </source>
</evidence>
<organism evidence="11 12">
    <name type="scientific">Dioscorea cayennensis subsp. rotundata</name>
    <name type="common">White Guinea yam</name>
    <name type="synonym">Dioscorea rotundata</name>
    <dbReference type="NCBI Taxonomy" id="55577"/>
    <lineage>
        <taxon>Eukaryota</taxon>
        <taxon>Viridiplantae</taxon>
        <taxon>Streptophyta</taxon>
        <taxon>Embryophyta</taxon>
        <taxon>Tracheophyta</taxon>
        <taxon>Spermatophyta</taxon>
        <taxon>Magnoliopsida</taxon>
        <taxon>Liliopsida</taxon>
        <taxon>Dioscoreales</taxon>
        <taxon>Dioscoreaceae</taxon>
        <taxon>Dioscorea</taxon>
    </lineage>
</organism>
<dbReference type="InterPro" id="IPR001841">
    <property type="entry name" value="Znf_RING"/>
</dbReference>